<dbReference type="OrthoDB" id="2878542at2"/>
<dbReference type="eggNOG" id="ENOG50310SJ">
    <property type="taxonomic scope" value="Bacteria"/>
</dbReference>
<dbReference type="AlphaFoldDB" id="A0A098M490"/>
<evidence type="ECO:0000313" key="1">
    <source>
        <dbReference type="EMBL" id="KGE17369.1"/>
    </source>
</evidence>
<keyword evidence="2" id="KW-1185">Reference proteome</keyword>
<reference evidence="1 2" key="1">
    <citation type="submission" date="2014-08" db="EMBL/GenBank/DDBJ databases">
        <authorList>
            <person name="den Bakker H.C."/>
        </authorList>
    </citation>
    <scope>NUCLEOTIDE SEQUENCE [LARGE SCALE GENOMIC DNA]</scope>
    <source>
        <strain evidence="1 2">DSM 18334</strain>
    </source>
</reference>
<protein>
    <submittedName>
        <fullName evidence="1">ADP-heptose synthase</fullName>
    </submittedName>
</protein>
<gene>
    <name evidence="1" type="ORF">PWYN_22410</name>
</gene>
<reference evidence="1 2" key="2">
    <citation type="submission" date="2014-10" db="EMBL/GenBank/DDBJ databases">
        <title>Comparative genomics of the Paenibacillus odorifer group.</title>
        <authorList>
            <person name="Tsai Y.-C."/>
            <person name="Martin N."/>
            <person name="Korlach J."/>
            <person name="Wiedmann M."/>
        </authorList>
    </citation>
    <scope>NUCLEOTIDE SEQUENCE [LARGE SCALE GENOMIC DNA]</scope>
    <source>
        <strain evidence="1 2">DSM 18334</strain>
    </source>
</reference>
<comment type="caution">
    <text evidence="1">The sequence shown here is derived from an EMBL/GenBank/DDBJ whole genome shotgun (WGS) entry which is preliminary data.</text>
</comment>
<dbReference type="EMBL" id="JQCR01000003">
    <property type="protein sequence ID" value="KGE17369.1"/>
    <property type="molecule type" value="Genomic_DNA"/>
</dbReference>
<accession>A0A098M490</accession>
<sequence>MSRQFVTEAVMMAIYGQLLVPRSPVEYIVPYTSVLELYELQDSEEPLMNFPEDDAHVKGKIKELINYFEEPLNKKKINRCLAMPWAKSATILLGGQAQMVIINSMDSAQYGETFDPIETELLLTSQREKMPILTDQFELIQRIIEGEVPVQVYDIDDFDFAMEEGTRSSLTDH</sequence>
<dbReference type="RefSeq" id="WP_036656161.1">
    <property type="nucleotide sequence ID" value="NZ_JQCR01000003.1"/>
</dbReference>
<proteinExistence type="predicted"/>
<name>A0A098M490_9BACL</name>
<organism evidence="1 2">
    <name type="scientific">Paenibacillus wynnii</name>
    <dbReference type="NCBI Taxonomy" id="268407"/>
    <lineage>
        <taxon>Bacteria</taxon>
        <taxon>Bacillati</taxon>
        <taxon>Bacillota</taxon>
        <taxon>Bacilli</taxon>
        <taxon>Bacillales</taxon>
        <taxon>Paenibacillaceae</taxon>
        <taxon>Paenibacillus</taxon>
    </lineage>
</organism>
<dbReference type="STRING" id="268407.PWYN_22410"/>
<evidence type="ECO:0000313" key="2">
    <source>
        <dbReference type="Proteomes" id="UP000029734"/>
    </source>
</evidence>
<dbReference type="Proteomes" id="UP000029734">
    <property type="component" value="Unassembled WGS sequence"/>
</dbReference>